<accession>A0A6J7ASQ0</accession>
<dbReference type="EMBL" id="CAFBOL010000167">
    <property type="protein sequence ID" value="CAB5020640.1"/>
    <property type="molecule type" value="Genomic_DNA"/>
</dbReference>
<proteinExistence type="predicted"/>
<evidence type="ECO:0000313" key="1">
    <source>
        <dbReference type="EMBL" id="CAB4365427.1"/>
    </source>
</evidence>
<dbReference type="EMBL" id="CAFAAV010000337">
    <property type="protein sequence ID" value="CAB4835797.1"/>
    <property type="molecule type" value="Genomic_DNA"/>
</dbReference>
<gene>
    <name evidence="2" type="ORF">UFOPK2656_03027</name>
    <name evidence="3" type="ORF">UFOPK3099_02883</name>
    <name evidence="4" type="ORF">UFOPK3651_02944</name>
    <name evidence="5" type="ORF">UFOPK3931_03332</name>
    <name evidence="1" type="ORF">UFOPK4189_03171</name>
</gene>
<sequence>MRFIVGGRPLELTAEQVIQAMAGVHPEPFREHIVQLRETVFPPKQVLAVVTGWDRLSFTTMEAQRVLSKLGFVCQRAGTLDDGRGAWLAVEGEAAADRSLDQRIALVEAGLATAQVAIAGLHARLRELENRGSSAS</sequence>
<dbReference type="EMBL" id="CAESGF010000031">
    <property type="protein sequence ID" value="CAB4365427.1"/>
    <property type="molecule type" value="Genomic_DNA"/>
</dbReference>
<evidence type="ECO:0000313" key="2">
    <source>
        <dbReference type="EMBL" id="CAB4742916.1"/>
    </source>
</evidence>
<reference evidence="3" key="1">
    <citation type="submission" date="2020-05" db="EMBL/GenBank/DDBJ databases">
        <authorList>
            <person name="Chiriac C."/>
            <person name="Salcher M."/>
            <person name="Ghai R."/>
            <person name="Kavagutti S V."/>
        </authorList>
    </citation>
    <scope>NUCLEOTIDE SEQUENCE</scope>
</reference>
<dbReference type="EMBL" id="CAEZYF010000028">
    <property type="protein sequence ID" value="CAB4742916.1"/>
    <property type="molecule type" value="Genomic_DNA"/>
</dbReference>
<protein>
    <submittedName>
        <fullName evidence="3">Unannotated protein</fullName>
    </submittedName>
</protein>
<organism evidence="3">
    <name type="scientific">freshwater metagenome</name>
    <dbReference type="NCBI Taxonomy" id="449393"/>
    <lineage>
        <taxon>unclassified sequences</taxon>
        <taxon>metagenomes</taxon>
        <taxon>ecological metagenomes</taxon>
    </lineage>
</organism>
<evidence type="ECO:0000313" key="4">
    <source>
        <dbReference type="EMBL" id="CAB4952376.1"/>
    </source>
</evidence>
<dbReference type="AlphaFoldDB" id="A0A6J7ASQ0"/>
<name>A0A6J7ASQ0_9ZZZZ</name>
<evidence type="ECO:0000313" key="5">
    <source>
        <dbReference type="EMBL" id="CAB5020640.1"/>
    </source>
</evidence>
<dbReference type="EMBL" id="CAFBMT010000025">
    <property type="protein sequence ID" value="CAB4952376.1"/>
    <property type="molecule type" value="Genomic_DNA"/>
</dbReference>
<evidence type="ECO:0000313" key="3">
    <source>
        <dbReference type="EMBL" id="CAB4835797.1"/>
    </source>
</evidence>